<evidence type="ECO:0000259" key="2">
    <source>
        <dbReference type="Pfam" id="PF01425"/>
    </source>
</evidence>
<evidence type="ECO:0000313" key="3">
    <source>
        <dbReference type="EMBL" id="PZR18321.1"/>
    </source>
</evidence>
<protein>
    <submittedName>
        <fullName evidence="3">Amidase</fullName>
    </submittedName>
</protein>
<dbReference type="SUPFAM" id="SSF75304">
    <property type="entry name" value="Amidase signature (AS) enzymes"/>
    <property type="match status" value="1"/>
</dbReference>
<gene>
    <name evidence="3" type="ORF">DI536_00085</name>
</gene>
<evidence type="ECO:0000256" key="1">
    <source>
        <dbReference type="ARBA" id="ARBA00009199"/>
    </source>
</evidence>
<dbReference type="InterPro" id="IPR036928">
    <property type="entry name" value="AS_sf"/>
</dbReference>
<evidence type="ECO:0000313" key="4">
    <source>
        <dbReference type="Proteomes" id="UP000249061"/>
    </source>
</evidence>
<dbReference type="InterPro" id="IPR023631">
    <property type="entry name" value="Amidase_dom"/>
</dbReference>
<dbReference type="NCBIfam" id="NF005899">
    <property type="entry name" value="PRK07869.1"/>
    <property type="match status" value="1"/>
</dbReference>
<dbReference type="InterPro" id="IPR020556">
    <property type="entry name" value="Amidase_CS"/>
</dbReference>
<organism evidence="3 4">
    <name type="scientific">Archangium gephyra</name>
    <dbReference type="NCBI Taxonomy" id="48"/>
    <lineage>
        <taxon>Bacteria</taxon>
        <taxon>Pseudomonadati</taxon>
        <taxon>Myxococcota</taxon>
        <taxon>Myxococcia</taxon>
        <taxon>Myxococcales</taxon>
        <taxon>Cystobacterineae</taxon>
        <taxon>Archangiaceae</taxon>
        <taxon>Archangium</taxon>
    </lineage>
</organism>
<dbReference type="GO" id="GO:0003824">
    <property type="term" value="F:catalytic activity"/>
    <property type="evidence" value="ECO:0007669"/>
    <property type="project" value="InterPro"/>
</dbReference>
<dbReference type="PANTHER" id="PTHR11895:SF7">
    <property type="entry name" value="GLUTAMYL-TRNA(GLN) AMIDOTRANSFERASE SUBUNIT A, MITOCHONDRIAL"/>
    <property type="match status" value="1"/>
</dbReference>
<dbReference type="AlphaFoldDB" id="A0A2W5W559"/>
<dbReference type="EMBL" id="QFQP01000001">
    <property type="protein sequence ID" value="PZR18321.1"/>
    <property type="molecule type" value="Genomic_DNA"/>
</dbReference>
<comment type="caution">
    <text evidence="3">The sequence shown here is derived from an EMBL/GenBank/DDBJ whole genome shotgun (WGS) entry which is preliminary data.</text>
</comment>
<proteinExistence type="inferred from homology"/>
<dbReference type="Proteomes" id="UP000249061">
    <property type="component" value="Unassembled WGS sequence"/>
</dbReference>
<dbReference type="Pfam" id="PF01425">
    <property type="entry name" value="Amidase"/>
    <property type="match status" value="1"/>
</dbReference>
<feature type="domain" description="Amidase" evidence="2">
    <location>
        <begin position="29"/>
        <end position="443"/>
    </location>
</feature>
<sequence>MNIAMDSFAKWDAVETAEQLAKKNVSPREVMEAAIRRAEAVGPLGAFVTPTFERALDETKALRPGLFSGVPSALKDLVQQRGTPTSFGSRGGAKLPAPKNEKWVDAFEGLGFISLGKTATPELGLTATTEAVGFAACKNPWDPTRSSGGSSGGAAVLVASGVVPLAHGSDGGGSIRIPAAACGLVGLKPTRGRFDMEGSNTLPVNVAVQGVLTRTVRDTVAFWDAMSRVAPRSSMPKMTPTAGAAKRKLRIGVSTALPRVTVDPEHVEAVNAVAKKLESLGHTVEPVPHTIDEQFMDDFLSYWSVVAFLQSSTMKYVAQKGFNQALYDVWTSELVRRFHAARLDNVKATLRLRKFHQRFLAQFNRVDVLLTPTLAQPPPVLGFLSPEVDSKAQFERLSQYVPFTPAYNASGAPAISLPLAQTKSGLPIGLQFGANMGNEATLLELAAELEVAMPWPHTAPQR</sequence>
<accession>A0A2W5W559</accession>
<dbReference type="InterPro" id="IPR000120">
    <property type="entry name" value="Amidase"/>
</dbReference>
<dbReference type="PROSITE" id="PS00571">
    <property type="entry name" value="AMIDASES"/>
    <property type="match status" value="1"/>
</dbReference>
<name>A0A2W5W559_9BACT</name>
<comment type="similarity">
    <text evidence="1">Belongs to the amidase family.</text>
</comment>
<dbReference type="Gene3D" id="3.90.1300.10">
    <property type="entry name" value="Amidase signature (AS) domain"/>
    <property type="match status" value="1"/>
</dbReference>
<dbReference type="PANTHER" id="PTHR11895">
    <property type="entry name" value="TRANSAMIDASE"/>
    <property type="match status" value="1"/>
</dbReference>
<reference evidence="3 4" key="1">
    <citation type="submission" date="2017-08" db="EMBL/GenBank/DDBJ databases">
        <title>Infants hospitalized years apart are colonized by the same room-sourced microbial strains.</title>
        <authorList>
            <person name="Brooks B."/>
            <person name="Olm M.R."/>
            <person name="Firek B.A."/>
            <person name="Baker R."/>
            <person name="Thomas B.C."/>
            <person name="Morowitz M.J."/>
            <person name="Banfield J.F."/>
        </authorList>
    </citation>
    <scope>NUCLEOTIDE SEQUENCE [LARGE SCALE GENOMIC DNA]</scope>
    <source>
        <strain evidence="3">S2_003_000_R2_14</strain>
    </source>
</reference>